<proteinExistence type="predicted"/>
<evidence type="ECO:0000313" key="2">
    <source>
        <dbReference type="Proteomes" id="UP000002668"/>
    </source>
</evidence>
<dbReference type="AlphaFoldDB" id="E4ZPT2"/>
<keyword evidence="2" id="KW-1185">Reference proteome</keyword>
<dbReference type="InParanoid" id="E4ZPT2"/>
<protein>
    <submittedName>
        <fullName evidence="1">Predicted protein</fullName>
    </submittedName>
</protein>
<name>E4ZPT2_LEPMJ</name>
<dbReference type="Proteomes" id="UP000002668">
    <property type="component" value="Genome"/>
</dbReference>
<organism evidence="2">
    <name type="scientific">Leptosphaeria maculans (strain JN3 / isolate v23.1.3 / race Av1-4-5-6-7-8)</name>
    <name type="common">Blackleg fungus</name>
    <name type="synonym">Phoma lingam</name>
    <dbReference type="NCBI Taxonomy" id="985895"/>
    <lineage>
        <taxon>Eukaryota</taxon>
        <taxon>Fungi</taxon>
        <taxon>Dikarya</taxon>
        <taxon>Ascomycota</taxon>
        <taxon>Pezizomycotina</taxon>
        <taxon>Dothideomycetes</taxon>
        <taxon>Pleosporomycetidae</taxon>
        <taxon>Pleosporales</taxon>
        <taxon>Pleosporineae</taxon>
        <taxon>Leptosphaeriaceae</taxon>
        <taxon>Plenodomus</taxon>
        <taxon>Plenodomus lingam/Leptosphaeria maculans species complex</taxon>
    </lineage>
</organism>
<accession>E4ZPT2</accession>
<sequence length="135" mass="15429">MMYDVQECWTRTCFERGRGEGQNGVNLSAHFVQPPPQLVLHALPSPELFQHSTNPRAHRQWPWATTPYQPPCNTPERWHLVRVSIAVSYLLARSRQGQVIDTTKAFVIQISLSNGRAPDLVPTYLCRDTRFMPSA</sequence>
<reference evidence="2" key="1">
    <citation type="journal article" date="2011" name="Nat. Commun.">
        <title>Effector diversification within compartments of the Leptosphaeria maculans genome affected by Repeat-Induced Point mutations.</title>
        <authorList>
            <person name="Rouxel T."/>
            <person name="Grandaubert J."/>
            <person name="Hane J.K."/>
            <person name="Hoede C."/>
            <person name="van de Wouw A.P."/>
            <person name="Couloux A."/>
            <person name="Dominguez V."/>
            <person name="Anthouard V."/>
            <person name="Bally P."/>
            <person name="Bourras S."/>
            <person name="Cozijnsen A.J."/>
            <person name="Ciuffetti L.M."/>
            <person name="Degrave A."/>
            <person name="Dilmaghani A."/>
            <person name="Duret L."/>
            <person name="Fudal I."/>
            <person name="Goodwin S.B."/>
            <person name="Gout L."/>
            <person name="Glaser N."/>
            <person name="Linglin J."/>
            <person name="Kema G.H.J."/>
            <person name="Lapalu N."/>
            <person name="Lawrence C.B."/>
            <person name="May K."/>
            <person name="Meyer M."/>
            <person name="Ollivier B."/>
            <person name="Poulain J."/>
            <person name="Schoch C.L."/>
            <person name="Simon A."/>
            <person name="Spatafora J.W."/>
            <person name="Stachowiak A."/>
            <person name="Turgeon B.G."/>
            <person name="Tyler B.M."/>
            <person name="Vincent D."/>
            <person name="Weissenbach J."/>
            <person name="Amselem J."/>
            <person name="Quesneville H."/>
            <person name="Oliver R.P."/>
            <person name="Wincker P."/>
            <person name="Balesdent M.-H."/>
            <person name="Howlett B.J."/>
        </authorList>
    </citation>
    <scope>NUCLEOTIDE SEQUENCE [LARGE SCALE GENOMIC DNA]</scope>
    <source>
        <strain evidence="2">JN3 / isolate v23.1.3 / race Av1-4-5-6-7-8</strain>
    </source>
</reference>
<dbReference type="VEuPathDB" id="FungiDB:LEMA_P043680.1"/>
<evidence type="ECO:0000313" key="1">
    <source>
        <dbReference type="EMBL" id="CBX93467.1"/>
    </source>
</evidence>
<dbReference type="HOGENOM" id="CLU_1886138_0_0_1"/>
<gene>
    <name evidence="1" type="ORF">LEMA_P043680.1</name>
</gene>
<dbReference type="EMBL" id="FP929105">
    <property type="protein sequence ID" value="CBX93467.1"/>
    <property type="molecule type" value="Genomic_DNA"/>
</dbReference>